<organism evidence="1 2">
    <name type="scientific">Paenibacillus yanchengensis</name>
    <dbReference type="NCBI Taxonomy" id="2035833"/>
    <lineage>
        <taxon>Bacteria</taxon>
        <taxon>Bacillati</taxon>
        <taxon>Bacillota</taxon>
        <taxon>Bacilli</taxon>
        <taxon>Bacillales</taxon>
        <taxon>Paenibacillaceae</taxon>
        <taxon>Paenibacillus</taxon>
    </lineage>
</organism>
<evidence type="ECO:0000313" key="2">
    <source>
        <dbReference type="Proteomes" id="UP001597362"/>
    </source>
</evidence>
<reference evidence="2" key="1">
    <citation type="journal article" date="2019" name="Int. J. Syst. Evol. Microbiol.">
        <title>The Global Catalogue of Microorganisms (GCM) 10K type strain sequencing project: providing services to taxonomists for standard genome sequencing and annotation.</title>
        <authorList>
            <consortium name="The Broad Institute Genomics Platform"/>
            <consortium name="The Broad Institute Genome Sequencing Center for Infectious Disease"/>
            <person name="Wu L."/>
            <person name="Ma J."/>
        </authorList>
    </citation>
    <scope>NUCLEOTIDE SEQUENCE [LARGE SCALE GENOMIC DNA]</scope>
    <source>
        <strain evidence="2">GH52</strain>
    </source>
</reference>
<dbReference type="Proteomes" id="UP001597362">
    <property type="component" value="Unassembled WGS sequence"/>
</dbReference>
<gene>
    <name evidence="1" type="ORF">ACFSJH_14320</name>
</gene>
<protein>
    <submittedName>
        <fullName evidence="1">Stage VI sporulation protein F</fullName>
    </submittedName>
</protein>
<accession>A0ABW4YMD2</accession>
<proteinExistence type="predicted"/>
<comment type="caution">
    <text evidence="1">The sequence shown here is derived from an EMBL/GenBank/DDBJ whole genome shotgun (WGS) entry which is preliminary data.</text>
</comment>
<dbReference type="InterPro" id="IPR025942">
    <property type="entry name" value="SpoVIF"/>
</dbReference>
<keyword evidence="2" id="KW-1185">Reference proteome</keyword>
<dbReference type="Pfam" id="PF14069">
    <property type="entry name" value="SpoVIF"/>
    <property type="match status" value="1"/>
</dbReference>
<dbReference type="RefSeq" id="WP_377773509.1">
    <property type="nucleotide sequence ID" value="NZ_JBHUHO010000032.1"/>
</dbReference>
<dbReference type="EMBL" id="JBHUHO010000032">
    <property type="protein sequence ID" value="MFD2116900.1"/>
    <property type="molecule type" value="Genomic_DNA"/>
</dbReference>
<name>A0ABW4YMD2_9BACL</name>
<sequence length="95" mass="11071">MSYQNYGVSPELVARVKRKMKNPLYKDKMKKLLDGVTKADLQNRAKVRRLVKQSAAIVSEKLTDHEEQQMVAFVLAQKIDPNNTIHLLKLWSMFR</sequence>
<evidence type="ECO:0000313" key="1">
    <source>
        <dbReference type="EMBL" id="MFD2116900.1"/>
    </source>
</evidence>